<keyword evidence="2" id="KW-1133">Transmembrane helix</keyword>
<feature type="compositionally biased region" description="Basic and acidic residues" evidence="1">
    <location>
        <begin position="249"/>
        <end position="260"/>
    </location>
</feature>
<feature type="region of interest" description="Disordered" evidence="1">
    <location>
        <begin position="1"/>
        <end position="20"/>
    </location>
</feature>
<proteinExistence type="predicted"/>
<evidence type="ECO:0000313" key="4">
    <source>
        <dbReference type="RefSeq" id="XP_022292471.1"/>
    </source>
</evidence>
<evidence type="ECO:0000256" key="1">
    <source>
        <dbReference type="SAM" id="MobiDB-lite"/>
    </source>
</evidence>
<accession>A0A8B8AN32</accession>
<keyword evidence="3" id="KW-1185">Reference proteome</keyword>
<sequence length="282" mass="31739">MLNALSAGQEEGSTPMNSKPMPQKAVTEIALLVVLMLTTVICAAVVVVVIIFYLRCWHRKGGDKIADAEKNPKPNKANSGIQVELTGSVITDREAETVLNGAKDQLREVQNLSKKFALSVREFKSLERHATSILKFIEDGIYEENEPLTMKEELLAEVNKRESEVSQSPEAAKDPKENSDDNDDGTHRKRSMESNQERQNRLYTETNKILNEGIKFIEEAKQSDIEIYNFTKDAKKGLVQVKERMRTMKEPEIKPRRSEFTDTCTYTKKDGKQGNDGAGEEG</sequence>
<name>A0A8B8AN32_CRAVI</name>
<evidence type="ECO:0000313" key="3">
    <source>
        <dbReference type="Proteomes" id="UP000694844"/>
    </source>
</evidence>
<dbReference type="RefSeq" id="XP_022292471.1">
    <property type="nucleotide sequence ID" value="XM_022436763.1"/>
</dbReference>
<dbReference type="OrthoDB" id="10470663at2759"/>
<dbReference type="KEGG" id="cvn:111103468"/>
<gene>
    <name evidence="4" type="primary">LOC111103468</name>
</gene>
<feature type="region of interest" description="Disordered" evidence="1">
    <location>
        <begin position="159"/>
        <end position="204"/>
    </location>
</feature>
<protein>
    <submittedName>
        <fullName evidence="4">Uncharacterized protein LOC111103468</fullName>
    </submittedName>
</protein>
<feature type="region of interest" description="Disordered" evidence="1">
    <location>
        <begin position="249"/>
        <end position="282"/>
    </location>
</feature>
<reference evidence="4" key="1">
    <citation type="submission" date="2025-08" db="UniProtKB">
        <authorList>
            <consortium name="RefSeq"/>
        </authorList>
    </citation>
    <scope>IDENTIFICATION</scope>
    <source>
        <tissue evidence="4">Whole sample</tissue>
    </source>
</reference>
<feature type="transmembrane region" description="Helical" evidence="2">
    <location>
        <begin position="29"/>
        <end position="54"/>
    </location>
</feature>
<dbReference type="AlphaFoldDB" id="A0A8B8AN32"/>
<organism evidence="3 4">
    <name type="scientific">Crassostrea virginica</name>
    <name type="common">Eastern oyster</name>
    <dbReference type="NCBI Taxonomy" id="6565"/>
    <lineage>
        <taxon>Eukaryota</taxon>
        <taxon>Metazoa</taxon>
        <taxon>Spiralia</taxon>
        <taxon>Lophotrochozoa</taxon>
        <taxon>Mollusca</taxon>
        <taxon>Bivalvia</taxon>
        <taxon>Autobranchia</taxon>
        <taxon>Pteriomorphia</taxon>
        <taxon>Ostreida</taxon>
        <taxon>Ostreoidea</taxon>
        <taxon>Ostreidae</taxon>
        <taxon>Crassostrea</taxon>
    </lineage>
</organism>
<feature type="compositionally biased region" description="Basic and acidic residues" evidence="1">
    <location>
        <begin position="191"/>
        <end position="200"/>
    </location>
</feature>
<dbReference type="GeneID" id="111103468"/>
<evidence type="ECO:0000256" key="2">
    <source>
        <dbReference type="SAM" id="Phobius"/>
    </source>
</evidence>
<dbReference type="Proteomes" id="UP000694844">
    <property type="component" value="Chromosome 7"/>
</dbReference>
<keyword evidence="2" id="KW-0472">Membrane</keyword>
<keyword evidence="2" id="KW-0812">Transmembrane</keyword>